<name>A0A183IYI2_9BILA</name>
<organism evidence="4">
    <name type="scientific">Soboliphyme baturini</name>
    <dbReference type="NCBI Taxonomy" id="241478"/>
    <lineage>
        <taxon>Eukaryota</taxon>
        <taxon>Metazoa</taxon>
        <taxon>Ecdysozoa</taxon>
        <taxon>Nematoda</taxon>
        <taxon>Enoplea</taxon>
        <taxon>Dorylaimia</taxon>
        <taxon>Dioctophymatida</taxon>
        <taxon>Dioctophymatoidea</taxon>
        <taxon>Soboliphymatidae</taxon>
        <taxon>Soboliphyme</taxon>
    </lineage>
</organism>
<dbReference type="EMBL" id="UZAM01011852">
    <property type="protein sequence ID" value="VDP18592.1"/>
    <property type="molecule type" value="Genomic_DNA"/>
</dbReference>
<evidence type="ECO:0000313" key="2">
    <source>
        <dbReference type="EMBL" id="VDP18592.1"/>
    </source>
</evidence>
<accession>A0A183IYI2</accession>
<protein>
    <submittedName>
        <fullName evidence="2 4">Uncharacterized protein</fullName>
    </submittedName>
</protein>
<gene>
    <name evidence="2" type="ORF">SBAD_LOCUS8682</name>
</gene>
<feature type="region of interest" description="Disordered" evidence="1">
    <location>
        <begin position="85"/>
        <end position="108"/>
    </location>
</feature>
<sequence>MIIRPCILLKNSFKGRRRTSETVGLSSAGSDATWCRSTVATGRQNEAATKATVDEGRLSDDDGSSGSGLITPRPVARRSVIVVRPPAHPSSLSPPAPSSPPPSASRNRCEVALRSYSDSLSLIEPVDLKQTAAAAAKVVVQQRLSVCLHDRKVTEGLPLRELASSPIRSVGSSVHSSVIRPCSSRYVPCVVPPSRPVRPVSRVNARVNFPDSTTDVDRTGPDRRKWTDLLSRL</sequence>
<evidence type="ECO:0000313" key="3">
    <source>
        <dbReference type="Proteomes" id="UP000270296"/>
    </source>
</evidence>
<proteinExistence type="predicted"/>
<dbReference type="Proteomes" id="UP000270296">
    <property type="component" value="Unassembled WGS sequence"/>
</dbReference>
<reference evidence="2 3" key="2">
    <citation type="submission" date="2018-11" db="EMBL/GenBank/DDBJ databases">
        <authorList>
            <consortium name="Pathogen Informatics"/>
        </authorList>
    </citation>
    <scope>NUCLEOTIDE SEQUENCE [LARGE SCALE GENOMIC DNA]</scope>
</reference>
<feature type="region of interest" description="Disordered" evidence="1">
    <location>
        <begin position="46"/>
        <end position="71"/>
    </location>
</feature>
<reference evidence="4" key="1">
    <citation type="submission" date="2016-06" db="UniProtKB">
        <authorList>
            <consortium name="WormBaseParasite"/>
        </authorList>
    </citation>
    <scope>IDENTIFICATION</scope>
</reference>
<keyword evidence="3" id="KW-1185">Reference proteome</keyword>
<dbReference type="AlphaFoldDB" id="A0A183IYI2"/>
<dbReference type="WBParaSite" id="SBAD_0000899301-mRNA-1">
    <property type="protein sequence ID" value="SBAD_0000899301-mRNA-1"/>
    <property type="gene ID" value="SBAD_0000899301"/>
</dbReference>
<evidence type="ECO:0000256" key="1">
    <source>
        <dbReference type="SAM" id="MobiDB-lite"/>
    </source>
</evidence>
<feature type="compositionally biased region" description="Pro residues" evidence="1">
    <location>
        <begin position="86"/>
        <end position="103"/>
    </location>
</feature>
<evidence type="ECO:0000313" key="4">
    <source>
        <dbReference type="WBParaSite" id="SBAD_0000899301-mRNA-1"/>
    </source>
</evidence>